<evidence type="ECO:0000313" key="3">
    <source>
        <dbReference type="EMBL" id="CAJ1956055.1"/>
    </source>
</evidence>
<proteinExistence type="predicted"/>
<feature type="compositionally biased region" description="Acidic residues" evidence="1">
    <location>
        <begin position="283"/>
        <end position="295"/>
    </location>
</feature>
<sequence>MWNYIVDLDYYVFNVVIRWTFAMGLWTPKEIRFEIRRMIAVANSLQDSTDQITRSSWLDRQTAKVKKRKRRYNHFKRKIMAMTAVESPLHIHESTNSEGERIYSNRASFDTDSCQVGIDNRASACISHRIKDFVGPLVKVNRSIKGFGGERVMNVYQGTIVWKWQDNDGRLHRFRIPNSYYVPKGNCRLLSPQHWAKSQLGRGVSSITQYGIGETTTFDKCVLFWDRKKYSLDVPLGRTDNVATFYLAPGFKRFDLFCQECNFDYDKSEEEPIIISPAGVVSDNEEDDDDDDDVLPPDPPPTTATTFWSRLTTKFRRPNHKAKAPQTQAREAAFDLDGPTTDGAPKPAVIAEEEEKQPTTDSQQLLRLHHQMGHISFAKLQSMAKQNIIPRRLANADIPRCTACCFAKATRRQWREKRRKHWTKEQTVTRPGEVISVDQLVSPSPGLIAQISGTLTKKRYKYATVYVDQYSGLSFVYLQKTATADETIEGKKAFEAYCKQHGVRVQHYHADNGIFRAHKWVDECRKMEQGLSFAGVNAHHSNGLAERRIRSLQDLARSMLIHQHRRWSMAGTVHLWPYALRMANDAINESPNLKDKQGRSPLQLFSNSQVQLNEKHWVPFGCPVYVLNTALQSGKGIHNKWEYRSKVGIYLGRSPNHGRNIALVLDRTTGLVSPQFHVIFDRRFQTVKEDKFDTQWQRKAGLVQHDKPDNSKRKQASTMESVDPKTQEVLPVSEGVQPPKKKARMDDEVSKPEKHTQFEMPTPDGLDNGLQPSPSNDSQMDEPTNNNDPPSNPGAVSDADTGRPSIFEEEKEKERVPESQRDPKSAQHPHPAEDIIKAMKAELSRATVHDVEGEIFCLQAMFPNYAGEMEQDPLSIYKATSDPDTMYMHEAMREKDAHEFKKAMKKEWEDQINNGNFSVVHRSQVPEGGTILPAVWQMKRKRDIKTRTIKKYKARLNIDGSKMQYGKHYDQTYAPVASWNSIRTLLVLSALLGWHTRQIDYVLAFPQAPVEREIYMKIPGGFEVSKGNTKDYVLKLHRNVYGGKQSSRVFFKFLSRKLIDEVGFKQSEVDECVFYRGSVMYVLYTDDSLLAGPDLKEVEQAIEDIKAAKLDITIEGDIQDFLGVNIERKEDGTIHLTQPHLIDQILEDLRLEDNAKPRSIPAPSSKLLSRHSDSPDFDGSFNYRSVIGKLNYLEKGSRSDIAYITHQCARFSSCPKKEHGEAIRWLGRYLKGTKDKGTILKPDKEKGIEVYVDADFAGNWDPNEYEDRDTARSRHGYYITYAGCPIVWKSQMQTEVALSSTESEYTGLSYALREAIPIMNLFQEMIDNGIPLETSKAKVHCKVFEDNSGALEIAKVHKFRPRTKHLNNRLHHFRSYIGDGPCMISIHKIHTLDQIADILTKPLNEASFVKFRKLVLGW</sequence>
<feature type="compositionally biased region" description="Basic and acidic residues" evidence="1">
    <location>
        <begin position="806"/>
        <end position="831"/>
    </location>
</feature>
<protein>
    <recommendedName>
        <fullName evidence="2">Integrase catalytic domain-containing protein</fullName>
    </recommendedName>
</protein>
<dbReference type="Gene3D" id="3.30.420.10">
    <property type="entry name" value="Ribonuclease H-like superfamily/Ribonuclease H"/>
    <property type="match status" value="1"/>
</dbReference>
<organism evidence="3 4">
    <name type="scientific">Cylindrotheca closterium</name>
    <dbReference type="NCBI Taxonomy" id="2856"/>
    <lineage>
        <taxon>Eukaryota</taxon>
        <taxon>Sar</taxon>
        <taxon>Stramenopiles</taxon>
        <taxon>Ochrophyta</taxon>
        <taxon>Bacillariophyta</taxon>
        <taxon>Bacillariophyceae</taxon>
        <taxon>Bacillariophycidae</taxon>
        <taxon>Bacillariales</taxon>
        <taxon>Bacillariaceae</taxon>
        <taxon>Cylindrotheca</taxon>
    </lineage>
</organism>
<name>A0AAD2FXN0_9STRA</name>
<feature type="region of interest" description="Disordered" evidence="1">
    <location>
        <begin position="274"/>
        <end position="346"/>
    </location>
</feature>
<dbReference type="InterPro" id="IPR036397">
    <property type="entry name" value="RNaseH_sf"/>
</dbReference>
<reference evidence="3" key="1">
    <citation type="submission" date="2023-08" db="EMBL/GenBank/DDBJ databases">
        <authorList>
            <person name="Audoor S."/>
            <person name="Bilcke G."/>
        </authorList>
    </citation>
    <scope>NUCLEOTIDE SEQUENCE</scope>
</reference>
<gene>
    <name evidence="3" type="ORF">CYCCA115_LOCUS16051</name>
</gene>
<dbReference type="Proteomes" id="UP001295423">
    <property type="component" value="Unassembled WGS sequence"/>
</dbReference>
<evidence type="ECO:0000256" key="1">
    <source>
        <dbReference type="SAM" id="MobiDB-lite"/>
    </source>
</evidence>
<dbReference type="PANTHER" id="PTHR11439:SF467">
    <property type="entry name" value="INTEGRASE CATALYTIC DOMAIN-CONTAINING PROTEIN"/>
    <property type="match status" value="1"/>
</dbReference>
<dbReference type="GO" id="GO:0015074">
    <property type="term" value="P:DNA integration"/>
    <property type="evidence" value="ECO:0007669"/>
    <property type="project" value="InterPro"/>
</dbReference>
<dbReference type="EMBL" id="CAKOGP040001903">
    <property type="protein sequence ID" value="CAJ1956055.1"/>
    <property type="molecule type" value="Genomic_DNA"/>
</dbReference>
<dbReference type="PANTHER" id="PTHR11439">
    <property type="entry name" value="GAG-POL-RELATED RETROTRANSPOSON"/>
    <property type="match status" value="1"/>
</dbReference>
<evidence type="ECO:0000313" key="4">
    <source>
        <dbReference type="Proteomes" id="UP001295423"/>
    </source>
</evidence>
<dbReference type="CDD" id="cd09272">
    <property type="entry name" value="RNase_HI_RT_Ty1"/>
    <property type="match status" value="1"/>
</dbReference>
<dbReference type="SUPFAM" id="SSF53098">
    <property type="entry name" value="Ribonuclease H-like"/>
    <property type="match status" value="1"/>
</dbReference>
<dbReference type="GO" id="GO:0003676">
    <property type="term" value="F:nucleic acid binding"/>
    <property type="evidence" value="ECO:0007669"/>
    <property type="project" value="InterPro"/>
</dbReference>
<feature type="compositionally biased region" description="Basic and acidic residues" evidence="1">
    <location>
        <begin position="744"/>
        <end position="757"/>
    </location>
</feature>
<dbReference type="InterPro" id="IPR001584">
    <property type="entry name" value="Integrase_cat-core"/>
</dbReference>
<comment type="caution">
    <text evidence="3">The sequence shown here is derived from an EMBL/GenBank/DDBJ whole genome shotgun (WGS) entry which is preliminary data.</text>
</comment>
<dbReference type="InterPro" id="IPR012337">
    <property type="entry name" value="RNaseH-like_sf"/>
</dbReference>
<dbReference type="PROSITE" id="PS50994">
    <property type="entry name" value="INTEGRASE"/>
    <property type="match status" value="1"/>
</dbReference>
<accession>A0AAD2FXN0</accession>
<feature type="domain" description="Integrase catalytic" evidence="2">
    <location>
        <begin position="427"/>
        <end position="609"/>
    </location>
</feature>
<dbReference type="InterPro" id="IPR013103">
    <property type="entry name" value="RVT_2"/>
</dbReference>
<feature type="region of interest" description="Disordered" evidence="1">
    <location>
        <begin position="698"/>
        <end position="831"/>
    </location>
</feature>
<feature type="compositionally biased region" description="Basic residues" evidence="1">
    <location>
        <begin position="313"/>
        <end position="323"/>
    </location>
</feature>
<keyword evidence="4" id="KW-1185">Reference proteome</keyword>
<dbReference type="Pfam" id="PF07727">
    <property type="entry name" value="RVT_2"/>
    <property type="match status" value="1"/>
</dbReference>
<feature type="compositionally biased region" description="Polar residues" evidence="1">
    <location>
        <begin position="303"/>
        <end position="312"/>
    </location>
</feature>
<feature type="compositionally biased region" description="Polar residues" evidence="1">
    <location>
        <begin position="770"/>
        <end position="789"/>
    </location>
</feature>
<evidence type="ECO:0000259" key="2">
    <source>
        <dbReference type="PROSITE" id="PS50994"/>
    </source>
</evidence>